<reference evidence="4" key="1">
    <citation type="journal article" date="2019" name="Int. J. Syst. Evol. Microbiol.">
        <title>The Global Catalogue of Microorganisms (GCM) 10K type strain sequencing project: providing services to taxonomists for standard genome sequencing and annotation.</title>
        <authorList>
            <consortium name="The Broad Institute Genomics Platform"/>
            <consortium name="The Broad Institute Genome Sequencing Center for Infectious Disease"/>
            <person name="Wu L."/>
            <person name="Ma J."/>
        </authorList>
    </citation>
    <scope>NUCLEOTIDE SEQUENCE [LARGE SCALE GENOMIC DNA]</scope>
    <source>
        <strain evidence="4">JCM 17064</strain>
    </source>
</reference>
<dbReference type="Gene3D" id="3.40.50.720">
    <property type="entry name" value="NAD(P)-binding Rossmann-like Domain"/>
    <property type="match status" value="1"/>
</dbReference>
<feature type="domain" description="Pyrroline-5-carboxylate reductase catalytic N-terminal" evidence="1">
    <location>
        <begin position="4"/>
        <end position="85"/>
    </location>
</feature>
<evidence type="ECO:0000259" key="1">
    <source>
        <dbReference type="Pfam" id="PF03807"/>
    </source>
</evidence>
<dbReference type="SUPFAM" id="SSF48179">
    <property type="entry name" value="6-phosphogluconate dehydrogenase C-terminal domain-like"/>
    <property type="match status" value="1"/>
</dbReference>
<dbReference type="Proteomes" id="UP001500968">
    <property type="component" value="Unassembled WGS sequence"/>
</dbReference>
<sequence length="253" mass="27894">MVQVSVIGSGNVAHHLLKAFGASSEVEVVQVFARKKTSVETTNPNVEVIEDWSLLKNVDVIIIAVSDDAIANVSEHIPLNCQLVVHTSGSVALSALNDKNRRGVFYPLQTFSKAKAIDYRSVPICIEAETADDFQILETLAKSISEYTYAVNSQQRQALHVAAVFVCNFTNHLYQIGSEICIENHLPFDILKPLIQETAQKIATLSPEAAQTGPAKRKDTQTINKHLAFLTAENQKEIYKLLTKSIIDHGKKL</sequence>
<organism evidence="3 4">
    <name type="scientific">Flavobacterium cheonhonense</name>
    <dbReference type="NCBI Taxonomy" id="706185"/>
    <lineage>
        <taxon>Bacteria</taxon>
        <taxon>Pseudomonadati</taxon>
        <taxon>Bacteroidota</taxon>
        <taxon>Flavobacteriia</taxon>
        <taxon>Flavobacteriales</taxon>
        <taxon>Flavobacteriaceae</taxon>
        <taxon>Flavobacterium</taxon>
    </lineage>
</organism>
<dbReference type="RefSeq" id="WP_324690648.1">
    <property type="nucleotide sequence ID" value="NZ_BAABCR010000013.1"/>
</dbReference>
<dbReference type="InterPro" id="IPR037108">
    <property type="entry name" value="TM1727-like_C_sf"/>
</dbReference>
<dbReference type="InterPro" id="IPR008927">
    <property type="entry name" value="6-PGluconate_DH-like_C_sf"/>
</dbReference>
<comment type="caution">
    <text evidence="3">The sequence shown here is derived from an EMBL/GenBank/DDBJ whole genome shotgun (WGS) entry which is preliminary data.</text>
</comment>
<dbReference type="SUPFAM" id="SSF51735">
    <property type="entry name" value="NAD(P)-binding Rossmann-fold domains"/>
    <property type="match status" value="1"/>
</dbReference>
<dbReference type="PANTHER" id="PTHR40459">
    <property type="entry name" value="CONSERVED HYPOTHETICAL ALANINE AND LEUCINE RICH PROTEIN"/>
    <property type="match status" value="1"/>
</dbReference>
<dbReference type="Pfam" id="PF10728">
    <property type="entry name" value="DUF2520"/>
    <property type="match status" value="1"/>
</dbReference>
<gene>
    <name evidence="3" type="ORF">GCM10022386_10490</name>
</gene>
<keyword evidence="4" id="KW-1185">Reference proteome</keyword>
<dbReference type="PANTHER" id="PTHR40459:SF1">
    <property type="entry name" value="CONSERVED HYPOTHETICAL ALANINE AND LEUCINE RICH PROTEIN"/>
    <property type="match status" value="1"/>
</dbReference>
<evidence type="ECO:0000313" key="4">
    <source>
        <dbReference type="Proteomes" id="UP001500968"/>
    </source>
</evidence>
<protein>
    <submittedName>
        <fullName evidence="3">DUF2520 domain-containing protein</fullName>
    </submittedName>
</protein>
<accession>A0ABP7TN61</accession>
<dbReference type="Pfam" id="PF03807">
    <property type="entry name" value="F420_oxidored"/>
    <property type="match status" value="1"/>
</dbReference>
<dbReference type="Gene3D" id="1.10.1040.20">
    <property type="entry name" value="ProC-like, C-terminal domain"/>
    <property type="match status" value="1"/>
</dbReference>
<evidence type="ECO:0000259" key="2">
    <source>
        <dbReference type="Pfam" id="PF10728"/>
    </source>
</evidence>
<dbReference type="EMBL" id="BAABCR010000013">
    <property type="protein sequence ID" value="GAA4028728.1"/>
    <property type="molecule type" value="Genomic_DNA"/>
</dbReference>
<dbReference type="InterPro" id="IPR028939">
    <property type="entry name" value="P5C_Rdtase_cat_N"/>
</dbReference>
<evidence type="ECO:0000313" key="3">
    <source>
        <dbReference type="EMBL" id="GAA4028728.1"/>
    </source>
</evidence>
<dbReference type="InterPro" id="IPR036291">
    <property type="entry name" value="NAD(P)-bd_dom_sf"/>
</dbReference>
<feature type="domain" description="DUF2520" evidence="2">
    <location>
        <begin position="122"/>
        <end position="246"/>
    </location>
</feature>
<proteinExistence type="predicted"/>
<name>A0ABP7TN61_9FLAO</name>
<dbReference type="InterPro" id="IPR018931">
    <property type="entry name" value="DUF2520"/>
</dbReference>